<accession>A0ABV0ZDZ5</accession>
<gene>
    <name evidence="1" type="ORF">AMECASPLE_020872</name>
</gene>
<keyword evidence="2" id="KW-1185">Reference proteome</keyword>
<organism evidence="1 2">
    <name type="scientific">Ameca splendens</name>
    <dbReference type="NCBI Taxonomy" id="208324"/>
    <lineage>
        <taxon>Eukaryota</taxon>
        <taxon>Metazoa</taxon>
        <taxon>Chordata</taxon>
        <taxon>Craniata</taxon>
        <taxon>Vertebrata</taxon>
        <taxon>Euteleostomi</taxon>
        <taxon>Actinopterygii</taxon>
        <taxon>Neopterygii</taxon>
        <taxon>Teleostei</taxon>
        <taxon>Neoteleostei</taxon>
        <taxon>Acanthomorphata</taxon>
        <taxon>Ovalentaria</taxon>
        <taxon>Atherinomorphae</taxon>
        <taxon>Cyprinodontiformes</taxon>
        <taxon>Goodeidae</taxon>
        <taxon>Ameca</taxon>
    </lineage>
</organism>
<sequence>MPTCEKAVTAEKMAQGRGAGLVDVDLLSWKLSPEVQQSSVLPLSLSLTDLEHKLTSKTESLSSWISFASSSEAYLSPKRLTNLLPPFVNKFHLNFSSVSVSLFWLCLYLSTPPVTTQHLGGFPGVLLLLL</sequence>
<evidence type="ECO:0000313" key="2">
    <source>
        <dbReference type="Proteomes" id="UP001469553"/>
    </source>
</evidence>
<comment type="caution">
    <text evidence="1">The sequence shown here is derived from an EMBL/GenBank/DDBJ whole genome shotgun (WGS) entry which is preliminary data.</text>
</comment>
<protein>
    <submittedName>
        <fullName evidence="1">Uncharacterized protein</fullName>
    </submittedName>
</protein>
<name>A0ABV0ZDZ5_9TELE</name>
<dbReference type="EMBL" id="JAHRIP010058195">
    <property type="protein sequence ID" value="MEQ2303830.1"/>
    <property type="molecule type" value="Genomic_DNA"/>
</dbReference>
<proteinExistence type="predicted"/>
<reference evidence="1 2" key="1">
    <citation type="submission" date="2021-06" db="EMBL/GenBank/DDBJ databases">
        <authorList>
            <person name="Palmer J.M."/>
        </authorList>
    </citation>
    <scope>NUCLEOTIDE SEQUENCE [LARGE SCALE GENOMIC DNA]</scope>
    <source>
        <strain evidence="1 2">AS_MEX2019</strain>
        <tissue evidence="1">Muscle</tissue>
    </source>
</reference>
<dbReference type="Proteomes" id="UP001469553">
    <property type="component" value="Unassembled WGS sequence"/>
</dbReference>
<evidence type="ECO:0000313" key="1">
    <source>
        <dbReference type="EMBL" id="MEQ2303830.1"/>
    </source>
</evidence>